<name>A0A0F9HJD4_9ZZZZ</name>
<dbReference type="EMBL" id="LAZR01014944">
    <property type="protein sequence ID" value="KKM15277.1"/>
    <property type="molecule type" value="Genomic_DNA"/>
</dbReference>
<sequence>MDINRVSDLRGLDVDISTDVRTTIRELKPGDYYVPVRLLRRYGQYGLVRSVRRRTEDPFLSKTILGTTVKSYPSDRVHPVHLIVPDAPEEN</sequence>
<comment type="caution">
    <text evidence="1">The sequence shown here is derived from an EMBL/GenBank/DDBJ whole genome shotgun (WGS) entry which is preliminary data.</text>
</comment>
<dbReference type="AlphaFoldDB" id="A0A0F9HJD4"/>
<gene>
    <name evidence="1" type="ORF">LCGC14_1697660</name>
</gene>
<protein>
    <submittedName>
        <fullName evidence="1">Uncharacterized protein</fullName>
    </submittedName>
</protein>
<proteinExistence type="predicted"/>
<accession>A0A0F9HJD4</accession>
<reference evidence="1" key="1">
    <citation type="journal article" date="2015" name="Nature">
        <title>Complex archaea that bridge the gap between prokaryotes and eukaryotes.</title>
        <authorList>
            <person name="Spang A."/>
            <person name="Saw J.H."/>
            <person name="Jorgensen S.L."/>
            <person name="Zaremba-Niedzwiedzka K."/>
            <person name="Martijn J."/>
            <person name="Lind A.E."/>
            <person name="van Eijk R."/>
            <person name="Schleper C."/>
            <person name="Guy L."/>
            <person name="Ettema T.J."/>
        </authorList>
    </citation>
    <scope>NUCLEOTIDE SEQUENCE</scope>
</reference>
<evidence type="ECO:0000313" key="1">
    <source>
        <dbReference type="EMBL" id="KKM15277.1"/>
    </source>
</evidence>
<organism evidence="1">
    <name type="scientific">marine sediment metagenome</name>
    <dbReference type="NCBI Taxonomy" id="412755"/>
    <lineage>
        <taxon>unclassified sequences</taxon>
        <taxon>metagenomes</taxon>
        <taxon>ecological metagenomes</taxon>
    </lineage>
</organism>